<evidence type="ECO:0000256" key="1">
    <source>
        <dbReference type="SAM" id="Phobius"/>
    </source>
</evidence>
<keyword evidence="1" id="KW-0812">Transmembrane</keyword>
<keyword evidence="3" id="KW-1185">Reference proteome</keyword>
<gene>
    <name evidence="2" type="ORF">DUPY_06490</name>
</gene>
<dbReference type="InterPro" id="IPR005625">
    <property type="entry name" value="PepSY-ass_TM"/>
</dbReference>
<name>A0A1E7X6C8_9BURK</name>
<proteinExistence type="predicted"/>
<sequence>MRRIVYLVHRWTGIAMCALVALWFVSGVVMLFVGYPKLTPAERLAALPPLAAGVTTEPAQALAASRAAGGNVAAVSTITLTAIGGRPHYQLLAQDGRTTQVDAITGALAHQPDAQAALAAARMFRPGVAAHYAGLVEEDRWTHSRSLNPHRPLHVVELDDDAATRVYVSSATGQVMLDAPRAERYWNFAGAWLHWLYLLRQQNTDPVWTWILIGLAAVGTLSAVTGMVNGVQRWRFRGRYKSGARTPYRELAMRWHHLLGLVFGVVLCTWIFSGLMSMNPLGVFNARGAKPDAVTMQGGSPASVRLPQPVAQVLALLHAQSFAPRELEWRVFDGAPFIVARDGSNDTRIVQADGERLVVARQWPQARLAAAARKLLAYPVQSVELLSAPDAYYYRRGDASMYGGNERRLPALRVVFDDPGRTWVYLDAATGQVLLSVDSTQRIGRWLFNFLHSWDLPALLAPGQGWVRVAVLVVLSLGGLLLSATAIVIAVRRVRRVVLVSRAEIP</sequence>
<evidence type="ECO:0000313" key="2">
    <source>
        <dbReference type="EMBL" id="OFA08626.1"/>
    </source>
</evidence>
<organism evidence="2 3">
    <name type="scientific">Duganella phyllosphaerae</name>
    <dbReference type="NCBI Taxonomy" id="762836"/>
    <lineage>
        <taxon>Bacteria</taxon>
        <taxon>Pseudomonadati</taxon>
        <taxon>Pseudomonadota</taxon>
        <taxon>Betaproteobacteria</taxon>
        <taxon>Burkholderiales</taxon>
        <taxon>Oxalobacteraceae</taxon>
        <taxon>Telluria group</taxon>
        <taxon>Duganella</taxon>
    </lineage>
</organism>
<feature type="transmembrane region" description="Helical" evidence="1">
    <location>
        <begin position="207"/>
        <end position="231"/>
    </location>
</feature>
<dbReference type="Pfam" id="PF03929">
    <property type="entry name" value="PepSY_TM"/>
    <property type="match status" value="1"/>
</dbReference>
<feature type="transmembrane region" description="Helical" evidence="1">
    <location>
        <begin position="12"/>
        <end position="35"/>
    </location>
</feature>
<feature type="transmembrane region" description="Helical" evidence="1">
    <location>
        <begin position="466"/>
        <end position="491"/>
    </location>
</feature>
<dbReference type="AlphaFoldDB" id="A0A1E7X6C8"/>
<keyword evidence="1" id="KW-1133">Transmembrane helix</keyword>
<accession>A0A1E7X6C8</accession>
<comment type="caution">
    <text evidence="2">The sequence shown here is derived from an EMBL/GenBank/DDBJ whole genome shotgun (WGS) entry which is preliminary data.</text>
</comment>
<evidence type="ECO:0008006" key="4">
    <source>
        <dbReference type="Google" id="ProtNLM"/>
    </source>
</evidence>
<protein>
    <recommendedName>
        <fullName evidence="4">PepSY-associated TM helix</fullName>
    </recommendedName>
</protein>
<dbReference type="PATRIC" id="fig|762836.4.peg.689"/>
<dbReference type="OrthoDB" id="9760788at2"/>
<dbReference type="PANTHER" id="PTHR34219:SF6">
    <property type="entry name" value="BLR3280 PROTEIN"/>
    <property type="match status" value="1"/>
</dbReference>
<dbReference type="EMBL" id="LROM01000046">
    <property type="protein sequence ID" value="OFA08626.1"/>
    <property type="molecule type" value="Genomic_DNA"/>
</dbReference>
<dbReference type="PANTHER" id="PTHR34219">
    <property type="entry name" value="IRON-REGULATED INNER MEMBRANE PROTEIN-RELATED"/>
    <property type="match status" value="1"/>
</dbReference>
<feature type="transmembrane region" description="Helical" evidence="1">
    <location>
        <begin position="252"/>
        <end position="272"/>
    </location>
</feature>
<keyword evidence="1" id="KW-0472">Membrane</keyword>
<reference evidence="3" key="1">
    <citation type="journal article" date="2016" name="Front. Microbiol.">
        <title>Molecular Keys to the Janthinobacterium and Duganella spp. Interaction with the Plant Pathogen Fusarium graminearum.</title>
        <authorList>
            <person name="Haack F.S."/>
            <person name="Poehlein A."/>
            <person name="Kroger C."/>
            <person name="Voigt C.A."/>
            <person name="Piepenbring M."/>
            <person name="Bode H.B."/>
            <person name="Daniel R."/>
            <person name="Schafer W."/>
            <person name="Streit W.R."/>
        </authorList>
    </citation>
    <scope>NUCLEOTIDE SEQUENCE [LARGE SCALE GENOMIC DNA]</scope>
    <source>
        <strain evidence="3">T54</strain>
    </source>
</reference>
<evidence type="ECO:0000313" key="3">
    <source>
        <dbReference type="Proteomes" id="UP000175989"/>
    </source>
</evidence>
<dbReference type="RefSeq" id="WP_070246345.1">
    <property type="nucleotide sequence ID" value="NZ_LROM01000046.1"/>
</dbReference>
<dbReference type="Proteomes" id="UP000175989">
    <property type="component" value="Unassembled WGS sequence"/>
</dbReference>